<dbReference type="EMBL" id="QGTW01000025">
    <property type="protein sequence ID" value="PWW17521.1"/>
    <property type="molecule type" value="Genomic_DNA"/>
</dbReference>
<dbReference type="OrthoDB" id="2453421at2"/>
<gene>
    <name evidence="1" type="ORF">DFO73_12519</name>
</gene>
<evidence type="ECO:0000313" key="1">
    <source>
        <dbReference type="EMBL" id="PWW17521.1"/>
    </source>
</evidence>
<accession>A0A2V2ZKY5</accession>
<sequence>MKLIRWSYMRRNQVKGVFDCCPDSFVIFKRIKNYYFIHSVDWKECAQIIKKEQLEEMEYLLNKEMGFLEGYLRRRSSSYNIQRTQK</sequence>
<reference evidence="1 2" key="1">
    <citation type="submission" date="2018-05" db="EMBL/GenBank/DDBJ databases">
        <title>Freshwater and sediment microbial communities from various areas in North America, analyzing microbe dynamics in response to fracking.</title>
        <authorList>
            <person name="Lamendella R."/>
        </authorList>
    </citation>
    <scope>NUCLEOTIDE SEQUENCE [LARGE SCALE GENOMIC DNA]</scope>
    <source>
        <strain evidence="1 2">15_TX</strain>
    </source>
</reference>
<organism evidence="1 2">
    <name type="scientific">Cytobacillus oceanisediminis</name>
    <dbReference type="NCBI Taxonomy" id="665099"/>
    <lineage>
        <taxon>Bacteria</taxon>
        <taxon>Bacillati</taxon>
        <taxon>Bacillota</taxon>
        <taxon>Bacilli</taxon>
        <taxon>Bacillales</taxon>
        <taxon>Bacillaceae</taxon>
        <taxon>Cytobacillus</taxon>
    </lineage>
</organism>
<protein>
    <submittedName>
        <fullName evidence="1">Uncharacterized protein</fullName>
    </submittedName>
</protein>
<proteinExistence type="predicted"/>
<dbReference type="AlphaFoldDB" id="A0A2V2ZKY5"/>
<name>A0A2V2ZKY5_9BACI</name>
<comment type="caution">
    <text evidence="1">The sequence shown here is derived from an EMBL/GenBank/DDBJ whole genome shotgun (WGS) entry which is preliminary data.</text>
</comment>
<dbReference type="Proteomes" id="UP000247150">
    <property type="component" value="Unassembled WGS sequence"/>
</dbReference>
<evidence type="ECO:0000313" key="2">
    <source>
        <dbReference type="Proteomes" id="UP000247150"/>
    </source>
</evidence>